<dbReference type="RefSeq" id="WP_302880879.1">
    <property type="nucleotide sequence ID" value="NZ_JAUMKJ010000044.1"/>
</dbReference>
<evidence type="ECO:0000256" key="7">
    <source>
        <dbReference type="ARBA" id="ARBA00023136"/>
    </source>
</evidence>
<keyword evidence="4 8" id="KW-0812">Transmembrane</keyword>
<evidence type="ECO:0000256" key="4">
    <source>
        <dbReference type="ARBA" id="ARBA00022692"/>
    </source>
</evidence>
<dbReference type="EMBL" id="JAUMKJ010000044">
    <property type="protein sequence ID" value="MDO3680662.1"/>
    <property type="molecule type" value="Genomic_DNA"/>
</dbReference>
<feature type="transmembrane region" description="Helical" evidence="8">
    <location>
        <begin position="28"/>
        <end position="50"/>
    </location>
</feature>
<keyword evidence="5" id="KW-0378">Hydrolase</keyword>
<proteinExistence type="predicted"/>
<dbReference type="Proteomes" id="UP001168883">
    <property type="component" value="Unassembled WGS sequence"/>
</dbReference>
<evidence type="ECO:0000256" key="2">
    <source>
        <dbReference type="ARBA" id="ARBA00022654"/>
    </source>
</evidence>
<evidence type="ECO:0000313" key="9">
    <source>
        <dbReference type="EMBL" id="MDO3680662.1"/>
    </source>
</evidence>
<protein>
    <submittedName>
        <fullName evidence="9">Accessory gene regulator B family protein</fullName>
    </submittedName>
</protein>
<evidence type="ECO:0000256" key="1">
    <source>
        <dbReference type="ARBA" id="ARBA00022475"/>
    </source>
</evidence>
<evidence type="ECO:0000256" key="6">
    <source>
        <dbReference type="ARBA" id="ARBA00022989"/>
    </source>
</evidence>
<keyword evidence="2" id="KW-0673">Quorum sensing</keyword>
<dbReference type="Pfam" id="PF04647">
    <property type="entry name" value="AgrB"/>
    <property type="match status" value="1"/>
</dbReference>
<dbReference type="SMART" id="SM00793">
    <property type="entry name" value="AgrB"/>
    <property type="match status" value="1"/>
</dbReference>
<keyword evidence="6 8" id="KW-1133">Transmembrane helix</keyword>
<evidence type="ECO:0000256" key="8">
    <source>
        <dbReference type="SAM" id="Phobius"/>
    </source>
</evidence>
<keyword evidence="10" id="KW-1185">Reference proteome</keyword>
<keyword evidence="1" id="KW-1003">Cell membrane</keyword>
<name>A0ABT8VI49_9BACL</name>
<keyword evidence="7 8" id="KW-0472">Membrane</keyword>
<reference evidence="9" key="1">
    <citation type="submission" date="2023-07" db="EMBL/GenBank/DDBJ databases">
        <authorList>
            <person name="Aktuganov G."/>
            <person name="Boyko T."/>
            <person name="Delegan Y."/>
            <person name="Galimzianova N."/>
            <person name="Gilvanova E."/>
            <person name="Korobov V."/>
            <person name="Kuzmina L."/>
            <person name="Melentiev A."/>
            <person name="Milman P."/>
            <person name="Ryabova A."/>
            <person name="Stupak E."/>
            <person name="Yasakov T."/>
            <person name="Zharikova N."/>
            <person name="Zhurenko E."/>
        </authorList>
    </citation>
    <scope>NUCLEOTIDE SEQUENCE</scope>
    <source>
        <strain evidence="9">IB-739</strain>
    </source>
</reference>
<keyword evidence="3" id="KW-0645">Protease</keyword>
<sequence>MKSLKIENIAESLAIKINNNYPESSSVAVLKFGLIGLINLLFSVIIVLLIGGLTDHFSAAVLAVLGFPLLRYYSGGIHFSSANLCSLVTSFFMLISMYYNVEHWYNGLILNVISIILLLLYAPAGIKKSNIKKEHYPRLKFISALIVLSNLFVQSEVLTTAFFIQSITTTPVVQGLVRKINL</sequence>
<gene>
    <name evidence="9" type="ORF">Q3C12_26985</name>
</gene>
<feature type="transmembrane region" description="Helical" evidence="8">
    <location>
        <begin position="81"/>
        <end position="99"/>
    </location>
</feature>
<evidence type="ECO:0000256" key="5">
    <source>
        <dbReference type="ARBA" id="ARBA00022801"/>
    </source>
</evidence>
<evidence type="ECO:0000256" key="3">
    <source>
        <dbReference type="ARBA" id="ARBA00022670"/>
    </source>
</evidence>
<feature type="transmembrane region" description="Helical" evidence="8">
    <location>
        <begin position="142"/>
        <end position="164"/>
    </location>
</feature>
<organism evidence="9 10">
    <name type="scientific">Paenibacillus ehimensis</name>
    <dbReference type="NCBI Taxonomy" id="79264"/>
    <lineage>
        <taxon>Bacteria</taxon>
        <taxon>Bacillati</taxon>
        <taxon>Bacillota</taxon>
        <taxon>Bacilli</taxon>
        <taxon>Bacillales</taxon>
        <taxon>Paenibacillaceae</taxon>
        <taxon>Paenibacillus</taxon>
    </lineage>
</organism>
<comment type="caution">
    <text evidence="9">The sequence shown here is derived from an EMBL/GenBank/DDBJ whole genome shotgun (WGS) entry which is preliminary data.</text>
</comment>
<dbReference type="InterPro" id="IPR006741">
    <property type="entry name" value="AgrB"/>
</dbReference>
<feature type="transmembrane region" description="Helical" evidence="8">
    <location>
        <begin position="105"/>
        <end position="122"/>
    </location>
</feature>
<accession>A0ABT8VI49</accession>
<evidence type="ECO:0000313" key="10">
    <source>
        <dbReference type="Proteomes" id="UP001168883"/>
    </source>
</evidence>